<keyword evidence="1" id="KW-1133">Transmembrane helix</keyword>
<dbReference type="RefSeq" id="XP_013761735.1">
    <property type="nucleotide sequence ID" value="XM_013906281.1"/>
</dbReference>
<evidence type="ECO:0000313" key="4">
    <source>
        <dbReference type="Proteomes" id="UP000054408"/>
    </source>
</evidence>
<gene>
    <name evidence="3" type="ORF">AMSG_01690</name>
</gene>
<keyword evidence="1" id="KW-0472">Membrane</keyword>
<dbReference type="Gene3D" id="1.20.140.150">
    <property type="match status" value="1"/>
</dbReference>
<dbReference type="GeneID" id="25561431"/>
<feature type="transmembrane region" description="Helical" evidence="1">
    <location>
        <begin position="164"/>
        <end position="185"/>
    </location>
</feature>
<feature type="transmembrane region" description="Helical" evidence="1">
    <location>
        <begin position="91"/>
        <end position="113"/>
    </location>
</feature>
<dbReference type="Proteomes" id="UP000054408">
    <property type="component" value="Unassembled WGS sequence"/>
</dbReference>
<dbReference type="AlphaFoldDB" id="A0A0L0DTN4"/>
<proteinExistence type="predicted"/>
<feature type="transmembrane region" description="Helical" evidence="1">
    <location>
        <begin position="125"/>
        <end position="144"/>
    </location>
</feature>
<evidence type="ECO:0000313" key="3">
    <source>
        <dbReference type="EMBL" id="KNC54838.1"/>
    </source>
</evidence>
<feature type="chain" id="PRO_5005537770" evidence="2">
    <location>
        <begin position="26"/>
        <end position="186"/>
    </location>
</feature>
<keyword evidence="2" id="KW-0732">Signal</keyword>
<keyword evidence="1" id="KW-0812">Transmembrane</keyword>
<evidence type="ECO:0000256" key="1">
    <source>
        <dbReference type="SAM" id="Phobius"/>
    </source>
</evidence>
<organism evidence="3 4">
    <name type="scientific">Thecamonas trahens ATCC 50062</name>
    <dbReference type="NCBI Taxonomy" id="461836"/>
    <lineage>
        <taxon>Eukaryota</taxon>
        <taxon>Apusozoa</taxon>
        <taxon>Apusomonadida</taxon>
        <taxon>Apusomonadidae</taxon>
        <taxon>Thecamonas</taxon>
    </lineage>
</organism>
<sequence>MAVKTKALVGAFLMLFAFLFALVAAGTINWAVLHQPHGASSVFLGLLWMCPSGSGGGGACSIIHNGKKSGTGSPLEQFHGGSVSSGGKASFSMLFLALVPGAAAVVMSFPLALGIGSKSKLISMLGAFVFCFFTTLAWLLYASIVLHVNNSQLETPLGDLSPGFSFSFDVIASVFSAAAGVLFALS</sequence>
<feature type="signal peptide" evidence="2">
    <location>
        <begin position="1"/>
        <end position="25"/>
    </location>
</feature>
<reference evidence="3 4" key="1">
    <citation type="submission" date="2010-05" db="EMBL/GenBank/DDBJ databases">
        <title>The Genome Sequence of Thecamonas trahens ATCC 50062.</title>
        <authorList>
            <consortium name="The Broad Institute Genome Sequencing Platform"/>
            <person name="Russ C."/>
            <person name="Cuomo C."/>
            <person name="Shea T."/>
            <person name="Young S.K."/>
            <person name="Zeng Q."/>
            <person name="Koehrsen M."/>
            <person name="Haas B."/>
            <person name="Borodovsky M."/>
            <person name="Guigo R."/>
            <person name="Alvarado L."/>
            <person name="Berlin A."/>
            <person name="Bochicchio J."/>
            <person name="Borenstein D."/>
            <person name="Chapman S."/>
            <person name="Chen Z."/>
            <person name="Freedman E."/>
            <person name="Gellesch M."/>
            <person name="Goldberg J."/>
            <person name="Griggs A."/>
            <person name="Gujja S."/>
            <person name="Heilman E."/>
            <person name="Heiman D."/>
            <person name="Hepburn T."/>
            <person name="Howarth C."/>
            <person name="Jen D."/>
            <person name="Larson L."/>
            <person name="Mehta T."/>
            <person name="Park D."/>
            <person name="Pearson M."/>
            <person name="Roberts A."/>
            <person name="Saif S."/>
            <person name="Shenoy N."/>
            <person name="Sisk P."/>
            <person name="Stolte C."/>
            <person name="Sykes S."/>
            <person name="Thomson T."/>
            <person name="Walk T."/>
            <person name="White J."/>
            <person name="Yandava C."/>
            <person name="Burger G."/>
            <person name="Gray M.W."/>
            <person name="Holland P.W.H."/>
            <person name="King N."/>
            <person name="Lang F.B.F."/>
            <person name="Roger A.J."/>
            <person name="Ruiz-Trillo I."/>
            <person name="Lander E."/>
            <person name="Nusbaum C."/>
        </authorList>
    </citation>
    <scope>NUCLEOTIDE SEQUENCE [LARGE SCALE GENOMIC DNA]</scope>
    <source>
        <strain evidence="3 4">ATCC 50062</strain>
    </source>
</reference>
<keyword evidence="4" id="KW-1185">Reference proteome</keyword>
<accession>A0A0L0DTN4</accession>
<protein>
    <submittedName>
        <fullName evidence="3">Uncharacterized protein</fullName>
    </submittedName>
</protein>
<name>A0A0L0DTN4_THETB</name>
<evidence type="ECO:0000256" key="2">
    <source>
        <dbReference type="SAM" id="SignalP"/>
    </source>
</evidence>
<dbReference type="EMBL" id="GL349438">
    <property type="protein sequence ID" value="KNC54838.1"/>
    <property type="molecule type" value="Genomic_DNA"/>
</dbReference>